<dbReference type="SUPFAM" id="SSF53795">
    <property type="entry name" value="PEP carboxykinase-like"/>
    <property type="match status" value="1"/>
</dbReference>
<dbReference type="Proteomes" id="UP001596523">
    <property type="component" value="Unassembled WGS sequence"/>
</dbReference>
<evidence type="ECO:0000313" key="1">
    <source>
        <dbReference type="EMBL" id="MFC7308237.1"/>
    </source>
</evidence>
<dbReference type="EMBL" id="JBHTCF010000014">
    <property type="protein sequence ID" value="MFC7308237.1"/>
    <property type="molecule type" value="Genomic_DNA"/>
</dbReference>
<proteinExistence type="predicted"/>
<evidence type="ECO:0000313" key="2">
    <source>
        <dbReference type="Proteomes" id="UP001596523"/>
    </source>
</evidence>
<sequence length="276" mass="29902">MSEGEVAVEYAVDHAGKTLFHLAPQGESWITQSLLRATRAIHRSEASRQGALFLHSGLVELNGVGVALVGGSRAGKTSLIMASVLNGSGVMVCNDDVSLVTHPDERGVTGIGWPRSISVRLDTLDVLFGRQRAQTIRSSLSHPGNETILSLRDSGVEQHGTALIYPWEYADLLGTGIGRSLKVEAIVHLGLTDDPAEAGPGPVPPHARGELLAKGELKLPNKRLNIFGHEPETGNPEHTRAALTELPTYRFRYEFRDVRRQADRLTEYLSTAHVNA</sequence>
<dbReference type="Gene3D" id="3.40.50.300">
    <property type="entry name" value="P-loop containing nucleotide triphosphate hydrolases"/>
    <property type="match status" value="1"/>
</dbReference>
<comment type="caution">
    <text evidence="1">The sequence shown here is derived from an EMBL/GenBank/DDBJ whole genome shotgun (WGS) entry which is preliminary data.</text>
</comment>
<organism evidence="1 2">
    <name type="scientific">Streptomyces monticola</name>
    <dbReference type="NCBI Taxonomy" id="2666263"/>
    <lineage>
        <taxon>Bacteria</taxon>
        <taxon>Bacillati</taxon>
        <taxon>Actinomycetota</taxon>
        <taxon>Actinomycetes</taxon>
        <taxon>Kitasatosporales</taxon>
        <taxon>Streptomycetaceae</taxon>
        <taxon>Streptomyces</taxon>
    </lineage>
</organism>
<accession>A0ABW2JR60</accession>
<dbReference type="RefSeq" id="WP_381836036.1">
    <property type="nucleotide sequence ID" value="NZ_JBHTCF010000014.1"/>
</dbReference>
<gene>
    <name evidence="1" type="ORF">ACFQVC_28955</name>
</gene>
<name>A0ABW2JR60_9ACTN</name>
<protein>
    <recommendedName>
        <fullName evidence="3">HPr kinase/phosphorylase C-terminal domain-containing protein</fullName>
    </recommendedName>
</protein>
<dbReference type="InterPro" id="IPR027417">
    <property type="entry name" value="P-loop_NTPase"/>
</dbReference>
<reference evidence="2" key="1">
    <citation type="journal article" date="2019" name="Int. J. Syst. Evol. Microbiol.">
        <title>The Global Catalogue of Microorganisms (GCM) 10K type strain sequencing project: providing services to taxonomists for standard genome sequencing and annotation.</title>
        <authorList>
            <consortium name="The Broad Institute Genomics Platform"/>
            <consortium name="The Broad Institute Genome Sequencing Center for Infectious Disease"/>
            <person name="Wu L."/>
            <person name="Ma J."/>
        </authorList>
    </citation>
    <scope>NUCLEOTIDE SEQUENCE [LARGE SCALE GENOMIC DNA]</scope>
    <source>
        <strain evidence="2">SYNS20</strain>
    </source>
</reference>
<evidence type="ECO:0008006" key="3">
    <source>
        <dbReference type="Google" id="ProtNLM"/>
    </source>
</evidence>
<keyword evidence="2" id="KW-1185">Reference proteome</keyword>